<organism evidence="1 2">
    <name type="scientific">Pseudocercospora fuligena</name>
    <dbReference type="NCBI Taxonomy" id="685502"/>
    <lineage>
        <taxon>Eukaryota</taxon>
        <taxon>Fungi</taxon>
        <taxon>Dikarya</taxon>
        <taxon>Ascomycota</taxon>
        <taxon>Pezizomycotina</taxon>
        <taxon>Dothideomycetes</taxon>
        <taxon>Dothideomycetidae</taxon>
        <taxon>Mycosphaerellales</taxon>
        <taxon>Mycosphaerellaceae</taxon>
        <taxon>Pseudocercospora</taxon>
    </lineage>
</organism>
<proteinExistence type="predicted"/>
<dbReference type="InterPro" id="IPR052895">
    <property type="entry name" value="HetReg/Transcr_Mod"/>
</dbReference>
<evidence type="ECO:0008006" key="3">
    <source>
        <dbReference type="Google" id="ProtNLM"/>
    </source>
</evidence>
<reference evidence="1" key="1">
    <citation type="submission" date="2020-04" db="EMBL/GenBank/DDBJ databases">
        <title>Draft genome resource of the tomato pathogen Pseudocercospora fuligena.</title>
        <authorList>
            <person name="Zaccaron A."/>
        </authorList>
    </citation>
    <scope>NUCLEOTIDE SEQUENCE</scope>
    <source>
        <strain evidence="1">PF001</strain>
    </source>
</reference>
<dbReference type="OrthoDB" id="3773119at2759"/>
<name>A0A8H6R4J1_9PEZI</name>
<keyword evidence="2" id="KW-1185">Reference proteome</keyword>
<evidence type="ECO:0000313" key="2">
    <source>
        <dbReference type="Proteomes" id="UP000660729"/>
    </source>
</evidence>
<gene>
    <name evidence="1" type="ORF">HII31_13390</name>
</gene>
<dbReference type="PANTHER" id="PTHR24148">
    <property type="entry name" value="ANKYRIN REPEAT DOMAIN-CONTAINING PROTEIN 39 HOMOLOG-RELATED"/>
    <property type="match status" value="1"/>
</dbReference>
<sequence length="466" mass="52123">MSRIYFNSRETIVWLGEGPNIYADLEAEQLLRRLYNVCDAGYGSWLQAFFHNGDGSACAIRPGLTCPCGVPFLGLPDYADEPATYSYDRPLARLLQSSVDLQHRLIQLLAVVNTFFARRYWSRRWVLQEMENTFRGQFCWGPCSVDKKISDIVLPMVRDIVIVLKQAIELLGIDLFGPSRVFGSILERIDKVLGVSNAMSTSSLEQALARCSSFDCFDPRDRLYALFGIFQIADLPGSDHGDALHGMTPDYSLSAADAYTVYARHLIRKEILGAIFSNLYHPPSSSDPVVRDSPSWVPDLRREFVLPSGRCSPRTCSMPDDARSIFLPVYFLGTIGEDLIQSRKTFSLRDSAIATCGSVGTTIDSPSQEGTRQGPSFHLEGMHPALMAEGDLICAFEEEYDTTKDVNDALLVIREVEKATICRKSQQVADTYVITHNIFAGSLSRVDGIPLKWKSPKNSMRWIRVI</sequence>
<dbReference type="Proteomes" id="UP000660729">
    <property type="component" value="Unassembled WGS sequence"/>
</dbReference>
<accession>A0A8H6R4J1</accession>
<dbReference type="PANTHER" id="PTHR24148:SF64">
    <property type="entry name" value="HETEROKARYON INCOMPATIBILITY DOMAIN-CONTAINING PROTEIN"/>
    <property type="match status" value="1"/>
</dbReference>
<evidence type="ECO:0000313" key="1">
    <source>
        <dbReference type="EMBL" id="KAF7185115.1"/>
    </source>
</evidence>
<comment type="caution">
    <text evidence="1">The sequence shown here is derived from an EMBL/GenBank/DDBJ whole genome shotgun (WGS) entry which is preliminary data.</text>
</comment>
<dbReference type="AlphaFoldDB" id="A0A8H6R4J1"/>
<protein>
    <recommendedName>
        <fullName evidence="3">Heterokaryon incompatibility domain-containing protein</fullName>
    </recommendedName>
</protein>
<dbReference type="EMBL" id="JABCIY010000342">
    <property type="protein sequence ID" value="KAF7185115.1"/>
    <property type="molecule type" value="Genomic_DNA"/>
</dbReference>